<evidence type="ECO:0000256" key="1">
    <source>
        <dbReference type="SAM" id="MobiDB-lite"/>
    </source>
</evidence>
<protein>
    <submittedName>
        <fullName evidence="2">Uncharacterized protein</fullName>
    </submittedName>
</protein>
<name>A0A0A8ZR05_ARUDO</name>
<dbReference type="AlphaFoldDB" id="A0A0A8ZR05"/>
<sequence length="36" mass="3887">MRRREDGRPLSRSRLPSKAAMKSAFSLVPSAAGGSR</sequence>
<accession>A0A0A8ZR05</accession>
<reference evidence="2" key="2">
    <citation type="journal article" date="2015" name="Data Brief">
        <title>Shoot transcriptome of the giant reed, Arundo donax.</title>
        <authorList>
            <person name="Barrero R.A."/>
            <person name="Guerrero F.D."/>
            <person name="Moolhuijzen P."/>
            <person name="Goolsby J.A."/>
            <person name="Tidwell J."/>
            <person name="Bellgard S.E."/>
            <person name="Bellgard M.I."/>
        </authorList>
    </citation>
    <scope>NUCLEOTIDE SEQUENCE</scope>
    <source>
        <tissue evidence="2">Shoot tissue taken approximately 20 cm above the soil surface</tissue>
    </source>
</reference>
<reference evidence="2" key="1">
    <citation type="submission" date="2014-09" db="EMBL/GenBank/DDBJ databases">
        <authorList>
            <person name="Magalhaes I.L.F."/>
            <person name="Oliveira U."/>
            <person name="Santos F.R."/>
            <person name="Vidigal T.H.D.A."/>
            <person name="Brescovit A.D."/>
            <person name="Santos A.J."/>
        </authorList>
    </citation>
    <scope>NUCLEOTIDE SEQUENCE</scope>
    <source>
        <tissue evidence="2">Shoot tissue taken approximately 20 cm above the soil surface</tissue>
    </source>
</reference>
<evidence type="ECO:0000313" key="2">
    <source>
        <dbReference type="EMBL" id="JAD41864.1"/>
    </source>
</evidence>
<proteinExistence type="predicted"/>
<dbReference type="EMBL" id="GBRH01256031">
    <property type="protein sequence ID" value="JAD41864.1"/>
    <property type="molecule type" value="Transcribed_RNA"/>
</dbReference>
<feature type="region of interest" description="Disordered" evidence="1">
    <location>
        <begin position="1"/>
        <end position="36"/>
    </location>
</feature>
<organism evidence="2">
    <name type="scientific">Arundo donax</name>
    <name type="common">Giant reed</name>
    <name type="synonym">Donax arundinaceus</name>
    <dbReference type="NCBI Taxonomy" id="35708"/>
    <lineage>
        <taxon>Eukaryota</taxon>
        <taxon>Viridiplantae</taxon>
        <taxon>Streptophyta</taxon>
        <taxon>Embryophyta</taxon>
        <taxon>Tracheophyta</taxon>
        <taxon>Spermatophyta</taxon>
        <taxon>Magnoliopsida</taxon>
        <taxon>Liliopsida</taxon>
        <taxon>Poales</taxon>
        <taxon>Poaceae</taxon>
        <taxon>PACMAD clade</taxon>
        <taxon>Arundinoideae</taxon>
        <taxon>Arundineae</taxon>
        <taxon>Arundo</taxon>
    </lineage>
</organism>